<accession>A0ABD1M6L2</accession>
<dbReference type="EMBL" id="JBGMDY010000006">
    <property type="protein sequence ID" value="KAL2331414.1"/>
    <property type="molecule type" value="Genomic_DNA"/>
</dbReference>
<feature type="transmembrane region" description="Helical" evidence="4">
    <location>
        <begin position="132"/>
        <end position="152"/>
    </location>
</feature>
<dbReference type="Proteomes" id="UP001603857">
    <property type="component" value="Unassembled WGS sequence"/>
</dbReference>
<dbReference type="InterPro" id="IPR002528">
    <property type="entry name" value="MATE_fam"/>
</dbReference>
<evidence type="ECO:0000313" key="6">
    <source>
        <dbReference type="Proteomes" id="UP001603857"/>
    </source>
</evidence>
<feature type="repeat" description="PPR" evidence="3">
    <location>
        <begin position="35"/>
        <end position="69"/>
    </location>
</feature>
<dbReference type="InterPro" id="IPR002885">
    <property type="entry name" value="PPR_rpt"/>
</dbReference>
<comment type="similarity">
    <text evidence="1">Belongs to the multi antimicrobial extrusion (MATE) (TC 2.A.66.1) family.</text>
</comment>
<evidence type="ECO:0000256" key="1">
    <source>
        <dbReference type="ARBA" id="ARBA00010199"/>
    </source>
</evidence>
<dbReference type="NCBIfam" id="TIGR00756">
    <property type="entry name" value="PPR"/>
    <property type="match status" value="2"/>
</dbReference>
<dbReference type="PANTHER" id="PTHR11206">
    <property type="entry name" value="MULTIDRUG RESISTANCE PROTEIN"/>
    <property type="match status" value="1"/>
</dbReference>
<evidence type="ECO:0000256" key="3">
    <source>
        <dbReference type="PROSITE-ProRule" id="PRU00708"/>
    </source>
</evidence>
<keyword evidence="4" id="KW-0472">Membrane</keyword>
<evidence type="ECO:0000256" key="4">
    <source>
        <dbReference type="SAM" id="Phobius"/>
    </source>
</evidence>
<feature type="repeat" description="PPR" evidence="3">
    <location>
        <begin position="1"/>
        <end position="34"/>
    </location>
</feature>
<dbReference type="Pfam" id="PF13041">
    <property type="entry name" value="PPR_2"/>
    <property type="match status" value="1"/>
</dbReference>
<evidence type="ECO:0000313" key="5">
    <source>
        <dbReference type="EMBL" id="KAL2331414.1"/>
    </source>
</evidence>
<organism evidence="5 6">
    <name type="scientific">Flemingia macrophylla</name>
    <dbReference type="NCBI Taxonomy" id="520843"/>
    <lineage>
        <taxon>Eukaryota</taxon>
        <taxon>Viridiplantae</taxon>
        <taxon>Streptophyta</taxon>
        <taxon>Embryophyta</taxon>
        <taxon>Tracheophyta</taxon>
        <taxon>Spermatophyta</taxon>
        <taxon>Magnoliopsida</taxon>
        <taxon>eudicotyledons</taxon>
        <taxon>Gunneridae</taxon>
        <taxon>Pentapetalae</taxon>
        <taxon>rosids</taxon>
        <taxon>fabids</taxon>
        <taxon>Fabales</taxon>
        <taxon>Fabaceae</taxon>
        <taxon>Papilionoideae</taxon>
        <taxon>50 kb inversion clade</taxon>
        <taxon>NPAAA clade</taxon>
        <taxon>indigoferoid/millettioid clade</taxon>
        <taxon>Phaseoleae</taxon>
        <taxon>Flemingia</taxon>
    </lineage>
</organism>
<dbReference type="Pfam" id="PF01554">
    <property type="entry name" value="MatE"/>
    <property type="match status" value="1"/>
</dbReference>
<name>A0ABD1M6L2_9FABA</name>
<protein>
    <submittedName>
        <fullName evidence="5">Uncharacterized protein</fullName>
    </submittedName>
</protein>
<keyword evidence="6" id="KW-1185">Reference proteome</keyword>
<proteinExistence type="inferred from homology"/>
<keyword evidence="4" id="KW-0812">Transmembrane</keyword>
<keyword evidence="2" id="KW-0677">Repeat</keyword>
<reference evidence="5 6" key="1">
    <citation type="submission" date="2024-08" db="EMBL/GenBank/DDBJ databases">
        <title>Insights into the chromosomal genome structure of Flemingia macrophylla.</title>
        <authorList>
            <person name="Ding Y."/>
            <person name="Zhao Y."/>
            <person name="Bi W."/>
            <person name="Wu M."/>
            <person name="Zhao G."/>
            <person name="Gong Y."/>
            <person name="Li W."/>
            <person name="Zhang P."/>
        </authorList>
    </citation>
    <scope>NUCLEOTIDE SEQUENCE [LARGE SCALE GENOMIC DNA]</scope>
    <source>
        <strain evidence="5">DYQJB</strain>
        <tissue evidence="5">Leaf</tissue>
    </source>
</reference>
<gene>
    <name evidence="5" type="ORF">Fmac_018995</name>
</gene>
<comment type="caution">
    <text evidence="5">The sequence shown here is derived from an EMBL/GenBank/DDBJ whole genome shotgun (WGS) entry which is preliminary data.</text>
</comment>
<dbReference type="PROSITE" id="PS51375">
    <property type="entry name" value="PPR"/>
    <property type="match status" value="2"/>
</dbReference>
<sequence length="338" mass="37414">MSTYEIMVRMFCNEERLDMAMGIWDEMKRKGILPGMHMFSTLICALCHESKLDEACKYFQEMLDVGIRPLAKMFSTLKEALVHARMENTAIYFALQIDKLRKSPANLAGATLANSWFSVTGMAIMIQSVEMPLIVLSILPLLIHIGIAYALVQWPILSFTEVQADMASIFNAVIPLHIYKHETSSALCGNGRITTSLIAICANTEFIAYPITYGLGAAASTCVEKLKLNLNSTRVSNELGAGNPERAKHAMNVTLKLSLLLGYRFILALGFGHNVWIQLFSDSPTIEREFASVTPLLAISILLDAVQGVLSGFMDWSGLWVTLSNCDTLPFQKACQMD</sequence>
<dbReference type="InterPro" id="IPR011990">
    <property type="entry name" value="TPR-like_helical_dom_sf"/>
</dbReference>
<keyword evidence="4" id="KW-1133">Transmembrane helix</keyword>
<dbReference type="AlphaFoldDB" id="A0ABD1M6L2"/>
<dbReference type="Gene3D" id="1.25.40.10">
    <property type="entry name" value="Tetratricopeptide repeat domain"/>
    <property type="match status" value="1"/>
</dbReference>
<evidence type="ECO:0000256" key="2">
    <source>
        <dbReference type="ARBA" id="ARBA00022737"/>
    </source>
</evidence>